<name>A0A8J3ECA2_9PROT</name>
<keyword evidence="2" id="KW-0732">Signal</keyword>
<evidence type="ECO:0000313" key="5">
    <source>
        <dbReference type="Proteomes" id="UP000597507"/>
    </source>
</evidence>
<accession>A0A8J3ECA2</accession>
<comment type="caution">
    <text evidence="4">The sequence shown here is derived from an EMBL/GenBank/DDBJ whole genome shotgun (WGS) entry which is preliminary data.</text>
</comment>
<dbReference type="GO" id="GO:0016020">
    <property type="term" value="C:membrane"/>
    <property type="evidence" value="ECO:0007669"/>
    <property type="project" value="UniProtKB-UniRule"/>
</dbReference>
<dbReference type="Gene3D" id="3.30.1330.60">
    <property type="entry name" value="OmpA-like domain"/>
    <property type="match status" value="1"/>
</dbReference>
<dbReference type="Proteomes" id="UP000597507">
    <property type="component" value="Unassembled WGS sequence"/>
</dbReference>
<keyword evidence="5" id="KW-1185">Reference proteome</keyword>
<feature type="domain" description="OmpA-like" evidence="3">
    <location>
        <begin position="31"/>
        <end position="146"/>
    </location>
</feature>
<evidence type="ECO:0000313" key="4">
    <source>
        <dbReference type="EMBL" id="GGG32842.1"/>
    </source>
</evidence>
<dbReference type="Pfam" id="PF00691">
    <property type="entry name" value="OmpA"/>
    <property type="match status" value="1"/>
</dbReference>
<evidence type="ECO:0000259" key="3">
    <source>
        <dbReference type="PROSITE" id="PS51123"/>
    </source>
</evidence>
<gene>
    <name evidence="4" type="ORF">GCM10010964_20870</name>
</gene>
<keyword evidence="1" id="KW-0472">Membrane</keyword>
<organism evidence="4 5">
    <name type="scientific">Caldovatus sediminis</name>
    <dbReference type="NCBI Taxonomy" id="2041189"/>
    <lineage>
        <taxon>Bacteria</taxon>
        <taxon>Pseudomonadati</taxon>
        <taxon>Pseudomonadota</taxon>
        <taxon>Alphaproteobacteria</taxon>
        <taxon>Acetobacterales</taxon>
        <taxon>Roseomonadaceae</taxon>
        <taxon>Caldovatus</taxon>
    </lineage>
</organism>
<feature type="chain" id="PRO_5035304460" description="OmpA-like domain-containing protein" evidence="2">
    <location>
        <begin position="23"/>
        <end position="149"/>
    </location>
</feature>
<sequence length="149" mass="15667">MRAWSALPLLLLLGAAAPPAAAQPRSFSCVGAEWLEDDVFAIPFARMSATVEEAARAPLAAAAALARANPLRLICVLGHAAADEGGATTGQRLAASRARAVAERLAAMGVERDRIRAEARHASFMPRPRRDPWAGRSATIVVLPEPVTP</sequence>
<dbReference type="InterPro" id="IPR006665">
    <property type="entry name" value="OmpA-like"/>
</dbReference>
<dbReference type="InterPro" id="IPR036737">
    <property type="entry name" value="OmpA-like_sf"/>
</dbReference>
<evidence type="ECO:0000256" key="2">
    <source>
        <dbReference type="SAM" id="SignalP"/>
    </source>
</evidence>
<dbReference type="PROSITE" id="PS51123">
    <property type="entry name" value="OMPA_2"/>
    <property type="match status" value="1"/>
</dbReference>
<dbReference type="SUPFAM" id="SSF103088">
    <property type="entry name" value="OmpA-like"/>
    <property type="match status" value="1"/>
</dbReference>
<dbReference type="EMBL" id="BMKS01000005">
    <property type="protein sequence ID" value="GGG32842.1"/>
    <property type="molecule type" value="Genomic_DNA"/>
</dbReference>
<feature type="signal peptide" evidence="2">
    <location>
        <begin position="1"/>
        <end position="22"/>
    </location>
</feature>
<protein>
    <recommendedName>
        <fullName evidence="3">OmpA-like domain-containing protein</fullName>
    </recommendedName>
</protein>
<dbReference type="AlphaFoldDB" id="A0A8J3ECA2"/>
<evidence type="ECO:0000256" key="1">
    <source>
        <dbReference type="PROSITE-ProRule" id="PRU00473"/>
    </source>
</evidence>
<dbReference type="RefSeq" id="WP_188899959.1">
    <property type="nucleotide sequence ID" value="NZ_BMKS01000005.1"/>
</dbReference>
<reference evidence="4 5" key="1">
    <citation type="journal article" date="2014" name="Int. J. Syst. Evol. Microbiol.">
        <title>Complete genome sequence of Corynebacterium casei LMG S-19264T (=DSM 44701T), isolated from a smear-ripened cheese.</title>
        <authorList>
            <consortium name="US DOE Joint Genome Institute (JGI-PGF)"/>
            <person name="Walter F."/>
            <person name="Albersmeier A."/>
            <person name="Kalinowski J."/>
            <person name="Ruckert C."/>
        </authorList>
    </citation>
    <scope>NUCLEOTIDE SEQUENCE [LARGE SCALE GENOMIC DNA]</scope>
    <source>
        <strain evidence="4 5">CGMCC 1.16330</strain>
    </source>
</reference>
<proteinExistence type="predicted"/>